<reference evidence="1 2" key="1">
    <citation type="journal article" date="2019" name="Sci. Rep.">
        <title>Orb-weaving spider Araneus ventricosus genome elucidates the spidroin gene catalogue.</title>
        <authorList>
            <person name="Kono N."/>
            <person name="Nakamura H."/>
            <person name="Ohtoshi R."/>
            <person name="Moran D.A.P."/>
            <person name="Shinohara A."/>
            <person name="Yoshida Y."/>
            <person name="Fujiwara M."/>
            <person name="Mori M."/>
            <person name="Tomita M."/>
            <person name="Arakawa K."/>
        </authorList>
    </citation>
    <scope>NUCLEOTIDE SEQUENCE [LARGE SCALE GENOMIC DNA]</scope>
</reference>
<sequence>MSSWRFQISPRSVVLAAPEFPSSPVLSAAPAFHLISVILANNGFSPVHVILAAPGLFSFVCHLCDSRLSTSFLSSQRVMAFPSFLSSLRQQTFHLVFVISRLEKSLQPISFLLQMIIDFLYSSQNLQ</sequence>
<organism evidence="1 2">
    <name type="scientific">Araneus ventricosus</name>
    <name type="common">Orbweaver spider</name>
    <name type="synonym">Epeira ventricosa</name>
    <dbReference type="NCBI Taxonomy" id="182803"/>
    <lineage>
        <taxon>Eukaryota</taxon>
        <taxon>Metazoa</taxon>
        <taxon>Ecdysozoa</taxon>
        <taxon>Arthropoda</taxon>
        <taxon>Chelicerata</taxon>
        <taxon>Arachnida</taxon>
        <taxon>Araneae</taxon>
        <taxon>Araneomorphae</taxon>
        <taxon>Entelegynae</taxon>
        <taxon>Araneoidea</taxon>
        <taxon>Araneidae</taxon>
        <taxon>Araneus</taxon>
    </lineage>
</organism>
<gene>
    <name evidence="1" type="ORF">AVEN_91245_1</name>
</gene>
<protein>
    <submittedName>
        <fullName evidence="1">Uncharacterized protein</fullName>
    </submittedName>
</protein>
<keyword evidence="2" id="KW-1185">Reference proteome</keyword>
<proteinExistence type="predicted"/>
<dbReference type="EMBL" id="BGPR01033029">
    <property type="protein sequence ID" value="GBO06797.1"/>
    <property type="molecule type" value="Genomic_DNA"/>
</dbReference>
<accession>A0A4Y2U5D4</accession>
<evidence type="ECO:0000313" key="1">
    <source>
        <dbReference type="EMBL" id="GBO06797.1"/>
    </source>
</evidence>
<evidence type="ECO:0000313" key="2">
    <source>
        <dbReference type="Proteomes" id="UP000499080"/>
    </source>
</evidence>
<dbReference type="Proteomes" id="UP000499080">
    <property type="component" value="Unassembled WGS sequence"/>
</dbReference>
<comment type="caution">
    <text evidence="1">The sequence shown here is derived from an EMBL/GenBank/DDBJ whole genome shotgun (WGS) entry which is preliminary data.</text>
</comment>
<dbReference type="AlphaFoldDB" id="A0A4Y2U5D4"/>
<name>A0A4Y2U5D4_ARAVE</name>